<evidence type="ECO:0000313" key="3">
    <source>
        <dbReference type="Proteomes" id="UP000660745"/>
    </source>
</evidence>
<dbReference type="Proteomes" id="UP000660745">
    <property type="component" value="Unassembled WGS sequence"/>
</dbReference>
<dbReference type="Pfam" id="PF07739">
    <property type="entry name" value="TipAS"/>
    <property type="match status" value="1"/>
</dbReference>
<feature type="domain" description="TipAS antibiotic-recognition" evidence="1">
    <location>
        <begin position="22"/>
        <end position="136"/>
    </location>
</feature>
<dbReference type="EMBL" id="BMNK01000007">
    <property type="protein sequence ID" value="GGP08791.1"/>
    <property type="molecule type" value="Genomic_DNA"/>
</dbReference>
<name>A0A918A732_9ACTN</name>
<evidence type="ECO:0000259" key="1">
    <source>
        <dbReference type="Pfam" id="PF07739"/>
    </source>
</evidence>
<keyword evidence="3" id="KW-1185">Reference proteome</keyword>
<accession>A0A918A732</accession>
<gene>
    <name evidence="2" type="ORF">GCM10012278_41650</name>
</gene>
<dbReference type="AlphaFoldDB" id="A0A918A732"/>
<dbReference type="Gene3D" id="1.10.490.50">
    <property type="entry name" value="Antibiotic binding domain of TipA-like multidrug resistance regulators"/>
    <property type="match status" value="1"/>
</dbReference>
<dbReference type="InterPro" id="IPR036244">
    <property type="entry name" value="TipA-like_antibiotic-bd"/>
</dbReference>
<dbReference type="InterPro" id="IPR012925">
    <property type="entry name" value="TipAS_dom"/>
</dbReference>
<comment type="caution">
    <text evidence="2">The sequence shown here is derived from an EMBL/GenBank/DDBJ whole genome shotgun (WGS) entry which is preliminary data.</text>
</comment>
<protein>
    <recommendedName>
        <fullName evidence="1">TipAS antibiotic-recognition domain-containing protein</fullName>
    </recommendedName>
</protein>
<proteinExistence type="predicted"/>
<reference evidence="2" key="1">
    <citation type="journal article" date="2014" name="Int. J. Syst. Evol. Microbiol.">
        <title>Complete genome sequence of Corynebacterium casei LMG S-19264T (=DSM 44701T), isolated from a smear-ripened cheese.</title>
        <authorList>
            <consortium name="US DOE Joint Genome Institute (JGI-PGF)"/>
            <person name="Walter F."/>
            <person name="Albersmeier A."/>
            <person name="Kalinowski J."/>
            <person name="Ruckert C."/>
        </authorList>
    </citation>
    <scope>NUCLEOTIDE SEQUENCE</scope>
    <source>
        <strain evidence="2">CGMCC 4.7430</strain>
    </source>
</reference>
<dbReference type="SUPFAM" id="SSF89082">
    <property type="entry name" value="Antibiotic binding domain of TipA-like multidrug resistance regulators"/>
    <property type="match status" value="1"/>
</dbReference>
<organism evidence="2 3">
    <name type="scientific">Nonomuraea glycinis</name>
    <dbReference type="NCBI Taxonomy" id="2047744"/>
    <lineage>
        <taxon>Bacteria</taxon>
        <taxon>Bacillati</taxon>
        <taxon>Actinomycetota</taxon>
        <taxon>Actinomycetes</taxon>
        <taxon>Streptosporangiales</taxon>
        <taxon>Streptosporangiaceae</taxon>
        <taxon>Nonomuraea</taxon>
    </lineage>
</organism>
<reference evidence="2" key="2">
    <citation type="submission" date="2020-09" db="EMBL/GenBank/DDBJ databases">
        <authorList>
            <person name="Sun Q."/>
            <person name="Zhou Y."/>
        </authorList>
    </citation>
    <scope>NUCLEOTIDE SEQUENCE</scope>
    <source>
        <strain evidence="2">CGMCC 4.7430</strain>
    </source>
</reference>
<evidence type="ECO:0000313" key="2">
    <source>
        <dbReference type="EMBL" id="GGP08791.1"/>
    </source>
</evidence>
<sequence>MELNLTQEDKAELFGDFPPEEYATEAEQRWGGTDAWTKSAARTRSMTKQDWARFTAEAADISDRLAALMLAGAPATGEQAMDLAEEHRAHITRWCYPCGYDIHRGLAELYVTDPRFTAAIDRTTPGLATYYRHAILSNATRHAP</sequence>